<dbReference type="Proteomes" id="UP000289738">
    <property type="component" value="Chromosome A04"/>
</dbReference>
<accession>A0A445DGP1</accession>
<evidence type="ECO:0000313" key="2">
    <source>
        <dbReference type="Proteomes" id="UP000289738"/>
    </source>
</evidence>
<gene>
    <name evidence="1" type="ORF">Ahy_A04g019845</name>
</gene>
<dbReference type="EMBL" id="SDMP01000004">
    <property type="protein sequence ID" value="RYR62348.1"/>
    <property type="molecule type" value="Genomic_DNA"/>
</dbReference>
<sequence>MTEQPINQSIHWNWEGFRGSHVKAPTRKNPIAAVRCRARIYTKFDKKKQDWVLLKVELNHSHPCSTKKAVHYHKNRKLTMYAKCVIDVNDKAGIRPNKTFLALANKVGGPSNSGFLEKDNSQSVEDFEDHWAEFIDEFNLHHNKWLSDLFEDRHMWMPIFFKGQF</sequence>
<comment type="caution">
    <text evidence="1">The sequence shown here is derived from an EMBL/GenBank/DDBJ whole genome shotgun (WGS) entry which is preliminary data.</text>
</comment>
<organism evidence="1 2">
    <name type="scientific">Arachis hypogaea</name>
    <name type="common">Peanut</name>
    <dbReference type="NCBI Taxonomy" id="3818"/>
    <lineage>
        <taxon>Eukaryota</taxon>
        <taxon>Viridiplantae</taxon>
        <taxon>Streptophyta</taxon>
        <taxon>Embryophyta</taxon>
        <taxon>Tracheophyta</taxon>
        <taxon>Spermatophyta</taxon>
        <taxon>Magnoliopsida</taxon>
        <taxon>eudicotyledons</taxon>
        <taxon>Gunneridae</taxon>
        <taxon>Pentapetalae</taxon>
        <taxon>rosids</taxon>
        <taxon>fabids</taxon>
        <taxon>Fabales</taxon>
        <taxon>Fabaceae</taxon>
        <taxon>Papilionoideae</taxon>
        <taxon>50 kb inversion clade</taxon>
        <taxon>dalbergioids sensu lato</taxon>
        <taxon>Dalbergieae</taxon>
        <taxon>Pterocarpus clade</taxon>
        <taxon>Arachis</taxon>
    </lineage>
</organism>
<evidence type="ECO:0008006" key="3">
    <source>
        <dbReference type="Google" id="ProtNLM"/>
    </source>
</evidence>
<dbReference type="PANTHER" id="PTHR47718">
    <property type="entry name" value="OS01G0519700 PROTEIN"/>
    <property type="match status" value="1"/>
</dbReference>
<reference evidence="1 2" key="1">
    <citation type="submission" date="2019-01" db="EMBL/GenBank/DDBJ databases">
        <title>Sequencing of cultivated peanut Arachis hypogaea provides insights into genome evolution and oil improvement.</title>
        <authorList>
            <person name="Chen X."/>
        </authorList>
    </citation>
    <scope>NUCLEOTIDE SEQUENCE [LARGE SCALE GENOMIC DNA]</scope>
    <source>
        <strain evidence="2">cv. Fuhuasheng</strain>
        <tissue evidence="1">Leaves</tissue>
    </source>
</reference>
<name>A0A445DGP1_ARAHY</name>
<protein>
    <recommendedName>
        <fullName evidence="3">Protein FAR1-RELATED SEQUENCE</fullName>
    </recommendedName>
</protein>
<evidence type="ECO:0000313" key="1">
    <source>
        <dbReference type="EMBL" id="RYR62348.1"/>
    </source>
</evidence>
<proteinExistence type="predicted"/>
<keyword evidence="2" id="KW-1185">Reference proteome</keyword>
<dbReference type="AlphaFoldDB" id="A0A445DGP1"/>